<dbReference type="Proteomes" id="UP000472755">
    <property type="component" value="Unassembled WGS sequence"/>
</dbReference>
<evidence type="ECO:0000256" key="1">
    <source>
        <dbReference type="ARBA" id="ARBA00004651"/>
    </source>
</evidence>
<evidence type="ECO:0000313" key="10">
    <source>
        <dbReference type="Proteomes" id="UP000472755"/>
    </source>
</evidence>
<accession>A0A6L6LWT7</accession>
<reference evidence="9 10" key="1">
    <citation type="journal article" date="2019" name="Nat. Med.">
        <title>A library of human gut bacterial isolates paired with longitudinal multiomics data enables mechanistic microbiome research.</title>
        <authorList>
            <person name="Poyet M."/>
            <person name="Groussin M."/>
            <person name="Gibbons S.M."/>
            <person name="Avila-Pacheco J."/>
            <person name="Jiang X."/>
            <person name="Kearney S.M."/>
            <person name="Perrotta A.R."/>
            <person name="Berdy B."/>
            <person name="Zhao S."/>
            <person name="Lieberman T.D."/>
            <person name="Swanson P.K."/>
            <person name="Smith M."/>
            <person name="Roesemann S."/>
            <person name="Alexander J.E."/>
            <person name="Rich S.A."/>
            <person name="Livny J."/>
            <person name="Vlamakis H."/>
            <person name="Clish C."/>
            <person name="Bullock K."/>
            <person name="Deik A."/>
            <person name="Scott J."/>
            <person name="Pierce K.A."/>
            <person name="Xavier R.J."/>
            <person name="Alm E.J."/>
        </authorList>
    </citation>
    <scope>NUCLEOTIDE SEQUENCE [LARGE SCALE GENOMIC DNA]</scope>
    <source>
        <strain evidence="9 10">BIOML-A4</strain>
    </source>
</reference>
<keyword evidence="2 7" id="KW-0813">Transport</keyword>
<dbReference type="PANTHER" id="PTHR30193:SF1">
    <property type="entry name" value="ABC TRANSPORTER PERMEASE PROTEIN YESP-RELATED"/>
    <property type="match status" value="1"/>
</dbReference>
<name>A0A6L6LWT7_9FIRM</name>
<feature type="domain" description="ABC transmembrane type-1" evidence="8">
    <location>
        <begin position="81"/>
        <end position="293"/>
    </location>
</feature>
<evidence type="ECO:0000256" key="2">
    <source>
        <dbReference type="ARBA" id="ARBA00022448"/>
    </source>
</evidence>
<feature type="transmembrane region" description="Helical" evidence="7">
    <location>
        <begin position="168"/>
        <end position="191"/>
    </location>
</feature>
<gene>
    <name evidence="9" type="ORF">GMD59_09805</name>
</gene>
<feature type="transmembrane region" description="Helical" evidence="7">
    <location>
        <begin position="119"/>
        <end position="136"/>
    </location>
</feature>
<proteinExistence type="inferred from homology"/>
<feature type="transmembrane region" description="Helical" evidence="7">
    <location>
        <begin position="225"/>
        <end position="247"/>
    </location>
</feature>
<evidence type="ECO:0000256" key="3">
    <source>
        <dbReference type="ARBA" id="ARBA00022475"/>
    </source>
</evidence>
<dbReference type="RefSeq" id="WP_009326192.1">
    <property type="nucleotide sequence ID" value="NZ_CAOJUJ010000052.1"/>
</dbReference>
<dbReference type="EMBL" id="WMZU01000013">
    <property type="protein sequence ID" value="MTS27581.1"/>
    <property type="molecule type" value="Genomic_DNA"/>
</dbReference>
<keyword evidence="6 7" id="KW-0472">Membrane</keyword>
<dbReference type="GO" id="GO:0055085">
    <property type="term" value="P:transmembrane transport"/>
    <property type="evidence" value="ECO:0007669"/>
    <property type="project" value="InterPro"/>
</dbReference>
<feature type="transmembrane region" description="Helical" evidence="7">
    <location>
        <begin position="272"/>
        <end position="294"/>
    </location>
</feature>
<dbReference type="Gene3D" id="1.10.3720.10">
    <property type="entry name" value="MetI-like"/>
    <property type="match status" value="1"/>
</dbReference>
<dbReference type="AlphaFoldDB" id="A0A6L6LWT7"/>
<dbReference type="InterPro" id="IPR051393">
    <property type="entry name" value="ABC_transporter_permease"/>
</dbReference>
<dbReference type="InterPro" id="IPR035906">
    <property type="entry name" value="MetI-like_sf"/>
</dbReference>
<feature type="transmembrane region" description="Helical" evidence="7">
    <location>
        <begin position="85"/>
        <end position="107"/>
    </location>
</feature>
<organism evidence="9 10">
    <name type="scientific">Ruthenibacterium lactatiformans</name>
    <dbReference type="NCBI Taxonomy" id="1550024"/>
    <lineage>
        <taxon>Bacteria</taxon>
        <taxon>Bacillati</taxon>
        <taxon>Bacillota</taxon>
        <taxon>Clostridia</taxon>
        <taxon>Eubacteriales</taxon>
        <taxon>Oscillospiraceae</taxon>
        <taxon>Ruthenibacterium</taxon>
    </lineage>
</organism>
<comment type="caution">
    <text evidence="9">The sequence shown here is derived from an EMBL/GenBank/DDBJ whole genome shotgun (WGS) entry which is preliminary data.</text>
</comment>
<evidence type="ECO:0000313" key="9">
    <source>
        <dbReference type="EMBL" id="MTS27581.1"/>
    </source>
</evidence>
<keyword evidence="3" id="KW-1003">Cell membrane</keyword>
<dbReference type="PANTHER" id="PTHR30193">
    <property type="entry name" value="ABC TRANSPORTER PERMEASE PROTEIN"/>
    <property type="match status" value="1"/>
</dbReference>
<keyword evidence="4 7" id="KW-0812">Transmembrane</keyword>
<feature type="transmembrane region" description="Helical" evidence="7">
    <location>
        <begin position="21"/>
        <end position="48"/>
    </location>
</feature>
<dbReference type="InterPro" id="IPR000515">
    <property type="entry name" value="MetI-like"/>
</dbReference>
<evidence type="ECO:0000256" key="7">
    <source>
        <dbReference type="RuleBase" id="RU363032"/>
    </source>
</evidence>
<evidence type="ECO:0000256" key="5">
    <source>
        <dbReference type="ARBA" id="ARBA00022989"/>
    </source>
</evidence>
<evidence type="ECO:0000256" key="6">
    <source>
        <dbReference type="ARBA" id="ARBA00023136"/>
    </source>
</evidence>
<comment type="similarity">
    <text evidence="7">Belongs to the binding-protein-dependent transport system permease family.</text>
</comment>
<dbReference type="Pfam" id="PF00528">
    <property type="entry name" value="BPD_transp_1"/>
    <property type="match status" value="1"/>
</dbReference>
<evidence type="ECO:0000256" key="4">
    <source>
        <dbReference type="ARBA" id="ARBA00022692"/>
    </source>
</evidence>
<dbReference type="SUPFAM" id="SSF161098">
    <property type="entry name" value="MetI-like"/>
    <property type="match status" value="1"/>
</dbReference>
<keyword evidence="5 7" id="KW-1133">Transmembrane helix</keyword>
<dbReference type="SUPFAM" id="SSF160964">
    <property type="entry name" value="MalF N-terminal region-like"/>
    <property type="match status" value="1"/>
</dbReference>
<dbReference type="PROSITE" id="PS50928">
    <property type="entry name" value="ABC_TM1"/>
    <property type="match status" value="1"/>
</dbReference>
<comment type="subcellular location">
    <subcellularLocation>
        <location evidence="1 7">Cell membrane</location>
        <topology evidence="1 7">Multi-pass membrane protein</topology>
    </subcellularLocation>
</comment>
<protein>
    <submittedName>
        <fullName evidence="9">ABC transporter permease subunit</fullName>
    </submittedName>
</protein>
<dbReference type="GO" id="GO:0005886">
    <property type="term" value="C:plasma membrane"/>
    <property type="evidence" value="ECO:0007669"/>
    <property type="project" value="UniProtKB-SubCell"/>
</dbReference>
<sequence length="304" mass="33848">MLQKKSGEKKSFAQIMNSDSVSGYIFILPFVIGFLVFTVFPMLASLVLSFTDYDMLSAPVFVGLKNYKQMFTQDPLIYKTLFNTFYFTVTSVPLKLAFALMVAMLLVNTNKITSIYRAMFYLPSMVGGSVAIAVLWRRMFAGDGLVNALLGAVGLPDDVYWLGNENTAIWTLIILAVWQFGSPMLIFVAGLKQIPSSLYEAATVDGAGPVRKFFKITLPMLSPTIFFNLIMQMIGALTAFTQCFIITNGKPLDSTLFYAVYLYRQSLTYSNMGYGSAMAWLMVVIIGTLTAIVFKTSDKWVYEG</sequence>
<evidence type="ECO:0000259" key="8">
    <source>
        <dbReference type="PROSITE" id="PS50928"/>
    </source>
</evidence>
<dbReference type="CDD" id="cd06261">
    <property type="entry name" value="TM_PBP2"/>
    <property type="match status" value="1"/>
</dbReference>